<dbReference type="SUPFAM" id="SSF49354">
    <property type="entry name" value="PapD-like"/>
    <property type="match status" value="1"/>
</dbReference>
<dbReference type="Gene3D" id="2.60.40.10">
    <property type="entry name" value="Immunoglobulins"/>
    <property type="match status" value="1"/>
</dbReference>
<dbReference type="AlphaFoldDB" id="S3MR63"/>
<dbReference type="HOGENOM" id="CLU_106652_0_0_6"/>
<reference evidence="8 9" key="1">
    <citation type="submission" date="2013-06" db="EMBL/GenBank/DDBJ databases">
        <title>The Genome Sequence of Acinetobacter rudis CIP 110305.</title>
        <authorList>
            <consortium name="The Broad Institute Genome Sequencing Platform"/>
            <consortium name="The Broad Institute Genome Sequencing Center for Infectious Disease"/>
            <person name="Cerqueira G."/>
            <person name="Feldgarden M."/>
            <person name="Courvalin P."/>
            <person name="Perichon B."/>
            <person name="Grillot-Courvalin C."/>
            <person name="Clermont D."/>
            <person name="Rocha E."/>
            <person name="Yoon E.-J."/>
            <person name="Nemec A."/>
            <person name="Young S.K."/>
            <person name="Zeng Q."/>
            <person name="Gargeya S."/>
            <person name="Fitzgerald M."/>
            <person name="Abouelleil A."/>
            <person name="Alvarado L."/>
            <person name="Berlin A.M."/>
            <person name="Chapman S.B."/>
            <person name="Dewar J."/>
            <person name="Goldberg J."/>
            <person name="Griggs A."/>
            <person name="Gujja S."/>
            <person name="Hansen M."/>
            <person name="Howarth C."/>
            <person name="Imamovic A."/>
            <person name="Larimer J."/>
            <person name="McCowan C."/>
            <person name="Murphy C."/>
            <person name="Pearson M."/>
            <person name="Priest M."/>
            <person name="Roberts A."/>
            <person name="Saif S."/>
            <person name="Shea T."/>
            <person name="Sykes S."/>
            <person name="Wortman J."/>
            <person name="Nusbaum C."/>
            <person name="Birren B."/>
        </authorList>
    </citation>
    <scope>NUCLEOTIDE SEQUENCE [LARGE SCALE GENOMIC DNA]</scope>
    <source>
        <strain evidence="8 9">CIP 110305</strain>
    </source>
</reference>
<evidence type="ECO:0000256" key="1">
    <source>
        <dbReference type="ARBA" id="ARBA00009408"/>
    </source>
</evidence>
<proteinExistence type="inferred from homology"/>
<keyword evidence="5" id="KW-0143">Chaperone</keyword>
<organism evidence="8 9">
    <name type="scientific">Acinetobacter rudis CIP 110305</name>
    <dbReference type="NCBI Taxonomy" id="421052"/>
    <lineage>
        <taxon>Bacteria</taxon>
        <taxon>Pseudomonadati</taxon>
        <taxon>Pseudomonadota</taxon>
        <taxon>Gammaproteobacteria</taxon>
        <taxon>Moraxellales</taxon>
        <taxon>Moraxellaceae</taxon>
        <taxon>Acinetobacter</taxon>
    </lineage>
</organism>
<accession>S3MR63</accession>
<evidence type="ECO:0000313" key="8">
    <source>
        <dbReference type="EMBL" id="EPF70092.1"/>
    </source>
</evidence>
<evidence type="ECO:0000256" key="6">
    <source>
        <dbReference type="SAM" id="SignalP"/>
    </source>
</evidence>
<evidence type="ECO:0000313" key="9">
    <source>
        <dbReference type="Proteomes" id="UP000014568"/>
    </source>
</evidence>
<evidence type="ECO:0000256" key="2">
    <source>
        <dbReference type="ARBA" id="ARBA00014241"/>
    </source>
</evidence>
<comment type="caution">
    <text evidence="8">The sequence shown here is derived from an EMBL/GenBank/DDBJ whole genome shotgun (WGS) entry which is preliminary data.</text>
</comment>
<gene>
    <name evidence="8" type="ORF">F945_03109</name>
</gene>
<sequence length="226" mass="24676">MNLKITILISSLAISMQSLAINVGDVTSIIEAKQSLIAKEIENPSETARFVGLKVQRLSSPMEGGEIIPMESAAEILSTPSGLVLPGTAKDIFKIIYQGPADDQERYYRLSWLDAPVGSSEDSTAPKTAQASAVAQINTILVVAPRKQKFDYTYKDGQVTNTGNVSFRIVAAGACKDVTKDIDGKGCRERYYVMPNKSLTLKYTQTADPKTNIGIWHDSEYINVPR</sequence>
<feature type="signal peptide" evidence="6">
    <location>
        <begin position="1"/>
        <end position="20"/>
    </location>
</feature>
<evidence type="ECO:0000256" key="4">
    <source>
        <dbReference type="ARBA" id="ARBA00022729"/>
    </source>
</evidence>
<dbReference type="PATRIC" id="fig|421052.3.peg.3039"/>
<dbReference type="InterPro" id="IPR040695">
    <property type="entry name" value="EcpB_C"/>
</dbReference>
<dbReference type="InterPro" id="IPR008962">
    <property type="entry name" value="PapD-like_sf"/>
</dbReference>
<protein>
    <recommendedName>
        <fullName evidence="2">Probable fimbrial chaperone EcpB</fullName>
    </recommendedName>
</protein>
<dbReference type="RefSeq" id="WP_016657478.1">
    <property type="nucleotide sequence ID" value="NZ_KE340355.1"/>
</dbReference>
<dbReference type="InterPro" id="IPR013783">
    <property type="entry name" value="Ig-like_fold"/>
</dbReference>
<keyword evidence="9" id="KW-1185">Reference proteome</keyword>
<feature type="domain" description="EcpB C-terminal" evidence="7">
    <location>
        <begin position="150"/>
        <end position="224"/>
    </location>
</feature>
<evidence type="ECO:0000259" key="7">
    <source>
        <dbReference type="Pfam" id="PF18649"/>
    </source>
</evidence>
<dbReference type="EMBL" id="ATGI01000038">
    <property type="protein sequence ID" value="EPF70092.1"/>
    <property type="molecule type" value="Genomic_DNA"/>
</dbReference>
<dbReference type="Pfam" id="PF18649">
    <property type="entry name" value="EcpB_C"/>
    <property type="match status" value="1"/>
</dbReference>
<name>S3MR63_9GAMM</name>
<evidence type="ECO:0000256" key="3">
    <source>
        <dbReference type="ARBA" id="ARBA00022558"/>
    </source>
</evidence>
<comment type="similarity">
    <text evidence="1">Belongs to the EcpB/EcpE family.</text>
</comment>
<feature type="chain" id="PRO_5004523491" description="Probable fimbrial chaperone EcpB" evidence="6">
    <location>
        <begin position="21"/>
        <end position="226"/>
    </location>
</feature>
<dbReference type="eggNOG" id="COG3121">
    <property type="taxonomic scope" value="Bacteria"/>
</dbReference>
<keyword evidence="3" id="KW-1029">Fimbrium biogenesis</keyword>
<keyword evidence="4 6" id="KW-0732">Signal</keyword>
<evidence type="ECO:0000256" key="5">
    <source>
        <dbReference type="ARBA" id="ARBA00023186"/>
    </source>
</evidence>
<dbReference type="Proteomes" id="UP000014568">
    <property type="component" value="Unassembled WGS sequence"/>
</dbReference>